<dbReference type="AlphaFoldDB" id="A0A853DGY1"/>
<organism evidence="1 2">
    <name type="scientific">Allobranchiibius huperziae</name>
    <dbReference type="NCBI Taxonomy" id="1874116"/>
    <lineage>
        <taxon>Bacteria</taxon>
        <taxon>Bacillati</taxon>
        <taxon>Actinomycetota</taxon>
        <taxon>Actinomycetes</taxon>
        <taxon>Micrococcales</taxon>
        <taxon>Dermacoccaceae</taxon>
        <taxon>Allobranchiibius</taxon>
    </lineage>
</organism>
<dbReference type="Pfam" id="PF20060">
    <property type="entry name" value="DUF6459"/>
    <property type="match status" value="1"/>
</dbReference>
<dbReference type="EMBL" id="JACCFW010000001">
    <property type="protein sequence ID" value="NYJ73990.1"/>
    <property type="molecule type" value="Genomic_DNA"/>
</dbReference>
<dbReference type="InterPro" id="IPR045596">
    <property type="entry name" value="DUF6459"/>
</dbReference>
<protein>
    <recommendedName>
        <fullName evidence="3">3-hydroxyacyl-CoA dehydrogenase</fullName>
    </recommendedName>
</protein>
<proteinExistence type="predicted"/>
<comment type="caution">
    <text evidence="1">The sequence shown here is derived from an EMBL/GenBank/DDBJ whole genome shotgun (WGS) entry which is preliminary data.</text>
</comment>
<dbReference type="Proteomes" id="UP000571817">
    <property type="component" value="Unassembled WGS sequence"/>
</dbReference>
<dbReference type="RefSeq" id="WP_179479587.1">
    <property type="nucleotide sequence ID" value="NZ_JACCFW010000001.1"/>
</dbReference>
<gene>
    <name evidence="1" type="ORF">HNR15_000953</name>
</gene>
<sequence>MSSTASSTAPAHVGVRPLRIRPAVDVEPGVLSEGELDRLYADAAGIGRGGRRYVQSCLAVDFRSANEDSYFGPQATLRTQLPEPVAWVRAMTAALLESMTGSRPPQQFARSMTTDLYSALCRRHAVARRRGAVGARRSVIRKIATCEPADGVVEASVVVHHEGRVRAIALRISGVDGRWLITAFELG</sequence>
<evidence type="ECO:0008006" key="3">
    <source>
        <dbReference type="Google" id="ProtNLM"/>
    </source>
</evidence>
<keyword evidence="2" id="KW-1185">Reference proteome</keyword>
<evidence type="ECO:0000313" key="1">
    <source>
        <dbReference type="EMBL" id="NYJ73990.1"/>
    </source>
</evidence>
<evidence type="ECO:0000313" key="2">
    <source>
        <dbReference type="Proteomes" id="UP000571817"/>
    </source>
</evidence>
<reference evidence="1 2" key="1">
    <citation type="submission" date="2020-07" db="EMBL/GenBank/DDBJ databases">
        <title>Sequencing the genomes of 1000 actinobacteria strains.</title>
        <authorList>
            <person name="Klenk H.-P."/>
        </authorList>
    </citation>
    <scope>NUCLEOTIDE SEQUENCE [LARGE SCALE GENOMIC DNA]</scope>
    <source>
        <strain evidence="1 2">DSM 29531</strain>
    </source>
</reference>
<accession>A0A853DGY1</accession>
<name>A0A853DGY1_9MICO</name>